<evidence type="ECO:0000256" key="7">
    <source>
        <dbReference type="ARBA" id="ARBA00023157"/>
    </source>
</evidence>
<keyword evidence="4 9" id="KW-0202">Cytokine</keyword>
<dbReference type="EMBL" id="LZPO01066416">
    <property type="protein sequence ID" value="OBS70117.1"/>
    <property type="molecule type" value="Genomic_DNA"/>
</dbReference>
<keyword evidence="7" id="KW-1015">Disulfide bond</keyword>
<feature type="domain" description="Chemokine interleukin-8-like" evidence="12">
    <location>
        <begin position="56"/>
        <end position="114"/>
    </location>
</feature>
<comment type="subcellular location">
    <subcellularLocation>
        <location evidence="1 9">Secreted</location>
    </subcellularLocation>
</comment>
<dbReference type="GO" id="GO:0005615">
    <property type="term" value="C:extracellular space"/>
    <property type="evidence" value="ECO:0007669"/>
    <property type="project" value="UniProtKB-KW"/>
</dbReference>
<dbReference type="InterPro" id="IPR000827">
    <property type="entry name" value="Chemokine_CC_CS"/>
</dbReference>
<name>A0A1A6GXP0_NEOLE</name>
<dbReference type="PROSITE" id="PS00472">
    <property type="entry name" value="SMALL_CYTOKINES_CC"/>
    <property type="match status" value="1"/>
</dbReference>
<proteinExistence type="inferred from homology"/>
<evidence type="ECO:0000256" key="1">
    <source>
        <dbReference type="ARBA" id="ARBA00004613"/>
    </source>
</evidence>
<dbReference type="InterPro" id="IPR039809">
    <property type="entry name" value="Chemokine_b/g/d"/>
</dbReference>
<feature type="chain" id="PRO_5008345936" description="C-C motif chemokine" evidence="11">
    <location>
        <begin position="50"/>
        <end position="117"/>
    </location>
</feature>
<evidence type="ECO:0000256" key="4">
    <source>
        <dbReference type="ARBA" id="ARBA00022514"/>
    </source>
</evidence>
<evidence type="ECO:0000256" key="2">
    <source>
        <dbReference type="ARBA" id="ARBA00010868"/>
    </source>
</evidence>
<evidence type="ECO:0000256" key="10">
    <source>
        <dbReference type="SAM" id="MobiDB-lite"/>
    </source>
</evidence>
<dbReference type="Pfam" id="PF00048">
    <property type="entry name" value="IL8"/>
    <property type="match status" value="1"/>
</dbReference>
<organism evidence="13 14">
    <name type="scientific">Neotoma lepida</name>
    <name type="common">Desert woodrat</name>
    <dbReference type="NCBI Taxonomy" id="56216"/>
    <lineage>
        <taxon>Eukaryota</taxon>
        <taxon>Metazoa</taxon>
        <taxon>Chordata</taxon>
        <taxon>Craniata</taxon>
        <taxon>Vertebrata</taxon>
        <taxon>Euteleostomi</taxon>
        <taxon>Mammalia</taxon>
        <taxon>Eutheria</taxon>
        <taxon>Euarchontoglires</taxon>
        <taxon>Glires</taxon>
        <taxon>Rodentia</taxon>
        <taxon>Myomorpha</taxon>
        <taxon>Muroidea</taxon>
        <taxon>Cricetidae</taxon>
        <taxon>Neotominae</taxon>
        <taxon>Neotoma</taxon>
    </lineage>
</organism>
<evidence type="ECO:0000256" key="9">
    <source>
        <dbReference type="RuleBase" id="RU361150"/>
    </source>
</evidence>
<evidence type="ECO:0000313" key="13">
    <source>
        <dbReference type="EMBL" id="OBS70117.1"/>
    </source>
</evidence>
<dbReference type="FunFam" id="2.40.50.40:FF:000002">
    <property type="entry name" value="C-C motif chemokine"/>
    <property type="match status" value="1"/>
</dbReference>
<dbReference type="GO" id="GO:0048245">
    <property type="term" value="P:eosinophil chemotaxis"/>
    <property type="evidence" value="ECO:0007669"/>
    <property type="project" value="TreeGrafter"/>
</dbReference>
<dbReference type="PANTHER" id="PTHR12015:SF170">
    <property type="entry name" value="C-C MOTIF CHEMOKINE 5"/>
    <property type="match status" value="1"/>
</dbReference>
<evidence type="ECO:0000256" key="11">
    <source>
        <dbReference type="SAM" id="SignalP"/>
    </source>
</evidence>
<feature type="signal peptide" evidence="11">
    <location>
        <begin position="1"/>
        <end position="49"/>
    </location>
</feature>
<dbReference type="InterPro" id="IPR036048">
    <property type="entry name" value="Interleukin_8-like_sf"/>
</dbReference>
<dbReference type="InterPro" id="IPR001811">
    <property type="entry name" value="Chemokine_IL8-like_dom"/>
</dbReference>
<reference evidence="13 14" key="1">
    <citation type="submission" date="2016-06" db="EMBL/GenBank/DDBJ databases">
        <title>The Draft Genome Sequence and Annotation of the Desert Woodrat Neotoma lepida.</title>
        <authorList>
            <person name="Campbell M."/>
            <person name="Oakeson K.F."/>
            <person name="Yandell M."/>
            <person name="Halpert J.R."/>
            <person name="Dearing D."/>
        </authorList>
    </citation>
    <scope>NUCLEOTIDE SEQUENCE [LARGE SCALE GENOMIC DNA]</scope>
    <source>
        <strain evidence="13">417</strain>
        <tissue evidence="13">Liver</tissue>
    </source>
</reference>
<dbReference type="GO" id="GO:0048020">
    <property type="term" value="F:CCR chemokine receptor binding"/>
    <property type="evidence" value="ECO:0007669"/>
    <property type="project" value="TreeGrafter"/>
</dbReference>
<gene>
    <name evidence="13" type="ORF">A6R68_01335</name>
</gene>
<dbReference type="SUPFAM" id="SSF54117">
    <property type="entry name" value="Interleukin 8-like chemokines"/>
    <property type="match status" value="1"/>
</dbReference>
<evidence type="ECO:0000313" key="14">
    <source>
        <dbReference type="Proteomes" id="UP000092124"/>
    </source>
</evidence>
<dbReference type="Proteomes" id="UP000092124">
    <property type="component" value="Unassembled WGS sequence"/>
</dbReference>
<comment type="similarity">
    <text evidence="2 9">Belongs to the intercrine beta (chemokine CC) family.</text>
</comment>
<keyword evidence="14" id="KW-1185">Reference proteome</keyword>
<dbReference type="PANTHER" id="PTHR12015">
    <property type="entry name" value="SMALL INDUCIBLE CYTOKINE A"/>
    <property type="match status" value="1"/>
</dbReference>
<feature type="region of interest" description="Disordered" evidence="10">
    <location>
        <begin position="1"/>
        <end position="21"/>
    </location>
</feature>
<dbReference type="CDD" id="cd00272">
    <property type="entry name" value="Chemokine_CC"/>
    <property type="match status" value="1"/>
</dbReference>
<dbReference type="AlphaFoldDB" id="A0A1A6GXP0"/>
<evidence type="ECO:0000256" key="3">
    <source>
        <dbReference type="ARBA" id="ARBA00022500"/>
    </source>
</evidence>
<keyword evidence="8" id="KW-0395">Inflammatory response</keyword>
<keyword evidence="6 11" id="KW-0732">Signal</keyword>
<dbReference type="GO" id="GO:0008009">
    <property type="term" value="F:chemokine activity"/>
    <property type="evidence" value="ECO:0007669"/>
    <property type="project" value="InterPro"/>
</dbReference>
<protein>
    <recommendedName>
        <fullName evidence="9">C-C motif chemokine</fullName>
    </recommendedName>
</protein>
<dbReference type="Gene3D" id="2.40.50.40">
    <property type="match status" value="1"/>
</dbReference>
<accession>A0A1A6GXP0</accession>
<dbReference type="GO" id="GO:0030335">
    <property type="term" value="P:positive regulation of cell migration"/>
    <property type="evidence" value="ECO:0007669"/>
    <property type="project" value="TreeGrafter"/>
</dbReference>
<comment type="caution">
    <text evidence="13">The sequence shown here is derived from an EMBL/GenBank/DDBJ whole genome shotgun (WGS) entry which is preliminary data.</text>
</comment>
<evidence type="ECO:0000256" key="8">
    <source>
        <dbReference type="ARBA" id="ARBA00023198"/>
    </source>
</evidence>
<evidence type="ECO:0000256" key="5">
    <source>
        <dbReference type="ARBA" id="ARBA00022525"/>
    </source>
</evidence>
<dbReference type="GO" id="GO:0006954">
    <property type="term" value="P:inflammatory response"/>
    <property type="evidence" value="ECO:0007669"/>
    <property type="project" value="UniProtKB-KW"/>
</dbReference>
<dbReference type="OrthoDB" id="8900217at2759"/>
<sequence length="117" mass="12969">LPELQNILTEDPETTDASPTAPAQCTMKISTAAFTVVLIAATLCTPASASPHGSDTTPCCFTYLSVVLPRAHVKEYFYTSSKCSNFAVVFVTRRNRQVCANPKKKWVQEYINYLEMK</sequence>
<dbReference type="GO" id="GO:0061844">
    <property type="term" value="P:antimicrobial humoral immune response mediated by antimicrobial peptide"/>
    <property type="evidence" value="ECO:0007669"/>
    <property type="project" value="TreeGrafter"/>
</dbReference>
<keyword evidence="5 9" id="KW-0964">Secreted</keyword>
<dbReference type="SMART" id="SM00199">
    <property type="entry name" value="SCY"/>
    <property type="match status" value="1"/>
</dbReference>
<keyword evidence="3 9" id="KW-0145">Chemotaxis</keyword>
<dbReference type="GO" id="GO:0070098">
    <property type="term" value="P:chemokine-mediated signaling pathway"/>
    <property type="evidence" value="ECO:0007669"/>
    <property type="project" value="TreeGrafter"/>
</dbReference>
<evidence type="ECO:0000256" key="6">
    <source>
        <dbReference type="ARBA" id="ARBA00022729"/>
    </source>
</evidence>
<dbReference type="STRING" id="56216.A0A1A6GXP0"/>
<evidence type="ECO:0000259" key="12">
    <source>
        <dbReference type="SMART" id="SM00199"/>
    </source>
</evidence>
<feature type="non-terminal residue" evidence="13">
    <location>
        <position position="1"/>
    </location>
</feature>